<dbReference type="Gene3D" id="1.25.40.420">
    <property type="match status" value="1"/>
</dbReference>
<dbReference type="PROSITE" id="PS00028">
    <property type="entry name" value="ZINC_FINGER_C2H2_1"/>
    <property type="match status" value="1"/>
</dbReference>
<dbReference type="InterPro" id="IPR000210">
    <property type="entry name" value="BTB/POZ_dom"/>
</dbReference>
<dbReference type="SUPFAM" id="SSF54695">
    <property type="entry name" value="POZ domain"/>
    <property type="match status" value="1"/>
</dbReference>
<dbReference type="PANTHER" id="PTHR45632:SF30">
    <property type="entry name" value="BTB DOMAIN-CONTAINING PROTEIN"/>
    <property type="match status" value="1"/>
</dbReference>
<sequence>MMDAARTWEVGDLMLECLSSRAMTTLSTCAPDGNGSLNPMSFTDQHGNVLLERLRYQRDTGCFCDVYIVVKDRHFCAHRNILAACSPYFDSILRNSKVVKEQVTVNCQNPAVFELLLNYMYSGSVVIDRSSVTDLLKLANNFLITRVKNYCAEYLDRYMDSANCLSVKELALKYNLPALLKSACDFFDLNINRCLLESTDIVEFSLAQLNALLSEPKYANSISPDIHLKLIVHWIGHNPTQRDSLFKDMLAACSFASVQSSTLEYLLDYSSFLINSQAARYTLLQMMCQHSMPMAKYQAQYRALTAQFGNERTIFYNDAHLTYGSGPQPQPQLHGICQGETGFAMNVKSESGSVQNRGIADETHEIAARKMQVRPDFNEETGQPPVIGASTTQEVLNPTGASNDSRPSLKLKIHLNAMNILNRKNRLLGSSGRHKLYRKSVTTANQVLAKRRGRPPKNKSFIRSEALKVDETPATEELYQDCGIDLNEQVIFDEADEVDPCSQQDEADNEANGETNDGAAVEKVFKCDYCTYKSSTATLIKHHIVRVHTRNIAYICSICAYECRWNRDYYEHMKTHFA</sequence>
<dbReference type="EMBL" id="UYRX01000969">
    <property type="protein sequence ID" value="VDK87426.1"/>
    <property type="molecule type" value="Genomic_DNA"/>
</dbReference>
<gene>
    <name evidence="2" type="ORF">NLS_LOCUS8149</name>
</gene>
<dbReference type="InterPro" id="IPR011333">
    <property type="entry name" value="SKP1/BTB/POZ_sf"/>
</dbReference>
<feature type="domain" description="BTB" evidence="1">
    <location>
        <begin position="64"/>
        <end position="129"/>
    </location>
</feature>
<dbReference type="OrthoDB" id="9978265at2759"/>
<dbReference type="InterPro" id="IPR013087">
    <property type="entry name" value="Znf_C2H2_type"/>
</dbReference>
<reference evidence="2 3" key="1">
    <citation type="submission" date="2018-08" db="EMBL/GenBank/DDBJ databases">
        <authorList>
            <person name="Laetsch R D."/>
            <person name="Stevens L."/>
            <person name="Kumar S."/>
            <person name="Blaxter L. M."/>
        </authorList>
    </citation>
    <scope>NUCLEOTIDE SEQUENCE [LARGE SCALE GENOMIC DNA]</scope>
</reference>
<name>A0A3P6TH61_LITSI</name>
<dbReference type="STRING" id="42156.A0A3P6TH61"/>
<evidence type="ECO:0000259" key="1">
    <source>
        <dbReference type="PROSITE" id="PS50097"/>
    </source>
</evidence>
<dbReference type="PROSITE" id="PS50097">
    <property type="entry name" value="BTB"/>
    <property type="match status" value="1"/>
</dbReference>
<dbReference type="AlphaFoldDB" id="A0A3P6TH61"/>
<dbReference type="PANTHER" id="PTHR45632">
    <property type="entry name" value="LD33804P"/>
    <property type="match status" value="1"/>
</dbReference>
<dbReference type="Gene3D" id="3.30.710.10">
    <property type="entry name" value="Potassium Channel Kv1.1, Chain A"/>
    <property type="match status" value="1"/>
</dbReference>
<dbReference type="Pfam" id="PF00651">
    <property type="entry name" value="BTB"/>
    <property type="match status" value="1"/>
</dbReference>
<dbReference type="SMART" id="SM00225">
    <property type="entry name" value="BTB"/>
    <property type="match status" value="1"/>
</dbReference>
<dbReference type="SUPFAM" id="SSF57667">
    <property type="entry name" value="beta-beta-alpha zinc fingers"/>
    <property type="match status" value="1"/>
</dbReference>
<dbReference type="SMART" id="SM00355">
    <property type="entry name" value="ZnF_C2H2"/>
    <property type="match status" value="2"/>
</dbReference>
<protein>
    <recommendedName>
        <fullName evidence="1">BTB domain-containing protein</fullName>
    </recommendedName>
</protein>
<dbReference type="InterPro" id="IPR011705">
    <property type="entry name" value="BACK"/>
</dbReference>
<dbReference type="Gene3D" id="3.30.160.60">
    <property type="entry name" value="Classic Zinc Finger"/>
    <property type="match status" value="1"/>
</dbReference>
<evidence type="ECO:0000313" key="2">
    <source>
        <dbReference type="EMBL" id="VDK87426.1"/>
    </source>
</evidence>
<dbReference type="Proteomes" id="UP000277928">
    <property type="component" value="Unassembled WGS sequence"/>
</dbReference>
<organism evidence="2 3">
    <name type="scientific">Litomosoides sigmodontis</name>
    <name type="common">Filarial nematode worm</name>
    <dbReference type="NCBI Taxonomy" id="42156"/>
    <lineage>
        <taxon>Eukaryota</taxon>
        <taxon>Metazoa</taxon>
        <taxon>Ecdysozoa</taxon>
        <taxon>Nematoda</taxon>
        <taxon>Chromadorea</taxon>
        <taxon>Rhabditida</taxon>
        <taxon>Spirurina</taxon>
        <taxon>Spiruromorpha</taxon>
        <taxon>Filarioidea</taxon>
        <taxon>Onchocercidae</taxon>
        <taxon>Litomosoides</taxon>
    </lineage>
</organism>
<evidence type="ECO:0000313" key="3">
    <source>
        <dbReference type="Proteomes" id="UP000277928"/>
    </source>
</evidence>
<feature type="non-terminal residue" evidence="2">
    <location>
        <position position="578"/>
    </location>
</feature>
<accession>A0A3P6TH61</accession>
<proteinExistence type="predicted"/>
<dbReference type="InterPro" id="IPR036236">
    <property type="entry name" value="Znf_C2H2_sf"/>
</dbReference>
<dbReference type="Pfam" id="PF07707">
    <property type="entry name" value="BACK"/>
    <property type="match status" value="1"/>
</dbReference>
<keyword evidence="3" id="KW-1185">Reference proteome</keyword>